<proteinExistence type="predicted"/>
<keyword evidence="4" id="KW-1185">Reference proteome</keyword>
<evidence type="ECO:0000313" key="4">
    <source>
        <dbReference type="Proteomes" id="UP000199323"/>
    </source>
</evidence>
<protein>
    <submittedName>
        <fullName evidence="3">KAP family P-loop domain-containing protein</fullName>
    </submittedName>
</protein>
<dbReference type="STRING" id="380248.SAMN05216251_11588"/>
<dbReference type="Pfam" id="PF07693">
    <property type="entry name" value="KAP_NTPase"/>
    <property type="match status" value="1"/>
</dbReference>
<feature type="domain" description="KAP NTPase" evidence="2">
    <location>
        <begin position="41"/>
        <end position="312"/>
    </location>
</feature>
<evidence type="ECO:0000259" key="2">
    <source>
        <dbReference type="Pfam" id="PF07693"/>
    </source>
</evidence>
<dbReference type="SUPFAM" id="SSF52540">
    <property type="entry name" value="P-loop containing nucleoside triphosphate hydrolases"/>
    <property type="match status" value="1"/>
</dbReference>
<accession>A0A1I2IX68</accession>
<evidence type="ECO:0000256" key="1">
    <source>
        <dbReference type="SAM" id="MobiDB-lite"/>
    </source>
</evidence>
<reference evidence="3 4" key="1">
    <citation type="submission" date="2016-10" db="EMBL/GenBank/DDBJ databases">
        <authorList>
            <person name="de Groot N.N."/>
        </authorList>
    </citation>
    <scope>NUCLEOTIDE SEQUENCE [LARGE SCALE GENOMIC DNA]</scope>
    <source>
        <strain evidence="3 4">CGMCC 4.3510</strain>
    </source>
</reference>
<dbReference type="Proteomes" id="UP000199323">
    <property type="component" value="Unassembled WGS sequence"/>
</dbReference>
<name>A0A1I2IX68_9ACTN</name>
<dbReference type="InterPro" id="IPR011646">
    <property type="entry name" value="KAP_P-loop"/>
</dbReference>
<dbReference type="OrthoDB" id="88903at2"/>
<feature type="region of interest" description="Disordered" evidence="1">
    <location>
        <begin position="486"/>
        <end position="538"/>
    </location>
</feature>
<sequence>MPPASVPPPSPQPALQPFALLNDEPVADETYDLLGANRAAGQLTGLLVASRDATPFTLAVDAGWGMGKSSLMRLVDVRLRRFPEVRTVWYNAWTSTGADALEGLIKSVLAQVDPSILRRAVRRLREGGALVGLLRALTVVAAGPLGVAGMVDELWKRLSVDAGARNGMRDALRDLVGEWTATPDGAPGRLLVVFIDDLDRCSEQTFLAVCEAVKVYLDVPGLAFVIGCDRSAIGPGGLLPDLSPAGAAFVEKIFQTSYRIPAPSAQEIQAYVRSCARLAGIEHLLDGPLTELLAYRAARNPRRVKRLLNGLLLEASLNPVWAGLSPGVVIRTLLLQYLYPDFHRMMTVPAGPGDDGDVVREFLTYRHVRSRLWSSAPLAETDRATVADFLSTHFLPPLTGYPDHGSALADLETRLPVGFPALANDPAFVSLVDELVALPESAVVRRRLREGAAEDEAAPLVGNPVEPPVDSVDYGDTGVSLRPAPTYPAHSGYGYPQRSVSPALDEDEDEFVIDDSPPAWYTQSEPEQSPARTPTRPRPRVVVAGFPRTGGNRLVRSLTADGDDVVRANSPERLAELADGGDLALLICRVDFAEGRANGFDLVRTQRVRGYVGPVIFYSPRITPAERAAARELTAVLTDELDTVLTAARESLTPDGGSAVPNDPPGRPSGGRPR</sequence>
<feature type="compositionally biased region" description="Acidic residues" evidence="1">
    <location>
        <begin position="504"/>
        <end position="513"/>
    </location>
</feature>
<evidence type="ECO:0000313" key="3">
    <source>
        <dbReference type="EMBL" id="SFF47082.1"/>
    </source>
</evidence>
<gene>
    <name evidence="3" type="ORF">SAMN05216251_11588</name>
</gene>
<dbReference type="AlphaFoldDB" id="A0A1I2IX68"/>
<dbReference type="InterPro" id="IPR027417">
    <property type="entry name" value="P-loop_NTPase"/>
</dbReference>
<dbReference type="EMBL" id="FONG01000015">
    <property type="protein sequence ID" value="SFF47082.1"/>
    <property type="molecule type" value="Genomic_DNA"/>
</dbReference>
<dbReference type="RefSeq" id="WP_093715713.1">
    <property type="nucleotide sequence ID" value="NZ_FONG01000015.1"/>
</dbReference>
<feature type="region of interest" description="Disordered" evidence="1">
    <location>
        <begin position="648"/>
        <end position="674"/>
    </location>
</feature>
<organism evidence="3 4">
    <name type="scientific">Actinacidiphila alni</name>
    <dbReference type="NCBI Taxonomy" id="380248"/>
    <lineage>
        <taxon>Bacteria</taxon>
        <taxon>Bacillati</taxon>
        <taxon>Actinomycetota</taxon>
        <taxon>Actinomycetes</taxon>
        <taxon>Kitasatosporales</taxon>
        <taxon>Streptomycetaceae</taxon>
        <taxon>Actinacidiphila</taxon>
    </lineage>
</organism>